<sequence>ATVAHECGGIRQDPSCLVCDHASEDLLHAFKLEALLADVVWSLPIWFIHVAPLEGQNFIHFPLSWNAPEIIKVSLCWALQFSIVHTNRTLSRVPVQSLSGKFVYLHIDAAVNVSTRSTSASDVVWCEISLETGLLGLIIFWAVKVIQDSFLGTLNSALLRQSQQMLQCKEHWVLRHVPRERNQVVDRLAKISSVGKDGMQIITSVPRELINFLGWCF</sequence>
<keyword evidence="2" id="KW-1185">Reference proteome</keyword>
<dbReference type="AlphaFoldDB" id="A0A7J9FYU7"/>
<evidence type="ECO:0000313" key="1">
    <source>
        <dbReference type="EMBL" id="MBA0790507.1"/>
    </source>
</evidence>
<protein>
    <recommendedName>
        <fullName evidence="3">RNase H type-1 domain-containing protein</fullName>
    </recommendedName>
</protein>
<evidence type="ECO:0008006" key="3">
    <source>
        <dbReference type="Google" id="ProtNLM"/>
    </source>
</evidence>
<organism evidence="1 2">
    <name type="scientific">Gossypium harknessii</name>
    <dbReference type="NCBI Taxonomy" id="34285"/>
    <lineage>
        <taxon>Eukaryota</taxon>
        <taxon>Viridiplantae</taxon>
        <taxon>Streptophyta</taxon>
        <taxon>Embryophyta</taxon>
        <taxon>Tracheophyta</taxon>
        <taxon>Spermatophyta</taxon>
        <taxon>Magnoliopsida</taxon>
        <taxon>eudicotyledons</taxon>
        <taxon>Gunneridae</taxon>
        <taxon>Pentapetalae</taxon>
        <taxon>rosids</taxon>
        <taxon>malvids</taxon>
        <taxon>Malvales</taxon>
        <taxon>Malvaceae</taxon>
        <taxon>Malvoideae</taxon>
        <taxon>Gossypium</taxon>
    </lineage>
</organism>
<evidence type="ECO:0000313" key="2">
    <source>
        <dbReference type="Proteomes" id="UP000593560"/>
    </source>
</evidence>
<reference evidence="1 2" key="1">
    <citation type="journal article" date="2019" name="Genome Biol. Evol.">
        <title>Insights into the evolution of the New World diploid cottons (Gossypium, subgenus Houzingenia) based on genome sequencing.</title>
        <authorList>
            <person name="Grover C.E."/>
            <person name="Arick M.A. 2nd"/>
            <person name="Thrash A."/>
            <person name="Conover J.L."/>
            <person name="Sanders W.S."/>
            <person name="Peterson D.G."/>
            <person name="Frelichowski J.E."/>
            <person name="Scheffler J.A."/>
            <person name="Scheffler B.E."/>
            <person name="Wendel J.F."/>
        </authorList>
    </citation>
    <scope>NUCLEOTIDE SEQUENCE [LARGE SCALE GENOMIC DNA]</scope>
    <source>
        <strain evidence="1">0</strain>
        <tissue evidence="1">Leaf</tissue>
    </source>
</reference>
<dbReference type="EMBL" id="JABFAD010000001">
    <property type="protein sequence ID" value="MBA0790507.1"/>
    <property type="molecule type" value="Genomic_DNA"/>
</dbReference>
<proteinExistence type="predicted"/>
<accession>A0A7J9FYU7</accession>
<name>A0A7J9FYU7_9ROSI</name>
<feature type="non-terminal residue" evidence="1">
    <location>
        <position position="217"/>
    </location>
</feature>
<comment type="caution">
    <text evidence="1">The sequence shown here is derived from an EMBL/GenBank/DDBJ whole genome shotgun (WGS) entry which is preliminary data.</text>
</comment>
<gene>
    <name evidence="1" type="ORF">Gohar_015151</name>
</gene>
<dbReference type="OrthoDB" id="10371014at2759"/>
<dbReference type="Proteomes" id="UP000593560">
    <property type="component" value="Unassembled WGS sequence"/>
</dbReference>